<evidence type="ECO:0008006" key="4">
    <source>
        <dbReference type="Google" id="ProtNLM"/>
    </source>
</evidence>
<feature type="compositionally biased region" description="Low complexity" evidence="1">
    <location>
        <begin position="595"/>
        <end position="606"/>
    </location>
</feature>
<dbReference type="STRING" id="1168221.R7Z493"/>
<feature type="compositionally biased region" description="Low complexity" evidence="1">
    <location>
        <begin position="218"/>
        <end position="236"/>
    </location>
</feature>
<organism evidence="2 3">
    <name type="scientific">Coniosporium apollinis (strain CBS 100218)</name>
    <name type="common">Rock-inhabiting black yeast</name>
    <dbReference type="NCBI Taxonomy" id="1168221"/>
    <lineage>
        <taxon>Eukaryota</taxon>
        <taxon>Fungi</taxon>
        <taxon>Dikarya</taxon>
        <taxon>Ascomycota</taxon>
        <taxon>Pezizomycotina</taxon>
        <taxon>Dothideomycetes</taxon>
        <taxon>Dothideomycetes incertae sedis</taxon>
        <taxon>Coniosporium</taxon>
    </lineage>
</organism>
<feature type="compositionally biased region" description="Pro residues" evidence="1">
    <location>
        <begin position="685"/>
        <end position="697"/>
    </location>
</feature>
<feature type="region of interest" description="Disordered" evidence="1">
    <location>
        <begin position="424"/>
        <end position="725"/>
    </location>
</feature>
<feature type="compositionally biased region" description="Low complexity" evidence="1">
    <location>
        <begin position="561"/>
        <end position="580"/>
    </location>
</feature>
<evidence type="ECO:0000313" key="3">
    <source>
        <dbReference type="Proteomes" id="UP000016924"/>
    </source>
</evidence>
<feature type="compositionally biased region" description="Basic and acidic residues" evidence="1">
    <location>
        <begin position="63"/>
        <end position="72"/>
    </location>
</feature>
<dbReference type="GeneID" id="19905569"/>
<feature type="compositionally biased region" description="Low complexity" evidence="1">
    <location>
        <begin position="671"/>
        <end position="682"/>
    </location>
</feature>
<feature type="compositionally biased region" description="Pro residues" evidence="1">
    <location>
        <begin position="581"/>
        <end position="591"/>
    </location>
</feature>
<feature type="compositionally biased region" description="Basic and acidic residues" evidence="1">
    <location>
        <begin position="81"/>
        <end position="93"/>
    </location>
</feature>
<name>R7Z493_CONA1</name>
<feature type="region of interest" description="Disordered" evidence="1">
    <location>
        <begin position="213"/>
        <end position="289"/>
    </location>
</feature>
<dbReference type="HOGENOM" id="CLU_008468_0_0_1"/>
<evidence type="ECO:0000256" key="1">
    <source>
        <dbReference type="SAM" id="MobiDB-lite"/>
    </source>
</evidence>
<reference evidence="3" key="1">
    <citation type="submission" date="2012-06" db="EMBL/GenBank/DDBJ databases">
        <title>The genome sequence of Coniosporium apollinis CBS 100218.</title>
        <authorList>
            <consortium name="The Broad Institute Genome Sequencing Platform"/>
            <person name="Cuomo C."/>
            <person name="Gorbushina A."/>
            <person name="Noack S."/>
            <person name="Walker B."/>
            <person name="Young S.K."/>
            <person name="Zeng Q."/>
            <person name="Gargeya S."/>
            <person name="Fitzgerald M."/>
            <person name="Haas B."/>
            <person name="Abouelleil A."/>
            <person name="Alvarado L."/>
            <person name="Arachchi H.M."/>
            <person name="Berlin A.M."/>
            <person name="Chapman S.B."/>
            <person name="Goldberg J."/>
            <person name="Griggs A."/>
            <person name="Gujja S."/>
            <person name="Hansen M."/>
            <person name="Howarth C."/>
            <person name="Imamovic A."/>
            <person name="Larimer J."/>
            <person name="McCowan C."/>
            <person name="Montmayeur A."/>
            <person name="Murphy C."/>
            <person name="Neiman D."/>
            <person name="Pearson M."/>
            <person name="Priest M."/>
            <person name="Roberts A."/>
            <person name="Saif S."/>
            <person name="Shea T."/>
            <person name="Sisk P."/>
            <person name="Sykes S."/>
            <person name="Wortman J."/>
            <person name="Nusbaum C."/>
            <person name="Birren B."/>
        </authorList>
    </citation>
    <scope>NUCLEOTIDE SEQUENCE [LARGE SCALE GENOMIC DNA]</scope>
    <source>
        <strain evidence="3">CBS 100218</strain>
    </source>
</reference>
<dbReference type="Proteomes" id="UP000016924">
    <property type="component" value="Unassembled WGS sequence"/>
</dbReference>
<dbReference type="OrthoDB" id="5600002at2759"/>
<feature type="region of interest" description="Disordered" evidence="1">
    <location>
        <begin position="63"/>
        <end position="101"/>
    </location>
</feature>
<protein>
    <recommendedName>
        <fullName evidence="4">LisH domain-containing protein</fullName>
    </recommendedName>
</protein>
<feature type="compositionally biased region" description="Polar residues" evidence="1">
    <location>
        <begin position="485"/>
        <end position="499"/>
    </location>
</feature>
<evidence type="ECO:0000313" key="2">
    <source>
        <dbReference type="EMBL" id="EON69000.1"/>
    </source>
</evidence>
<sequence>MAGMNAAGGPVGGAPMMANGPAGLTPHDNRLLLNTYIYDYFLRNHHYEIARVILASDIHVVTKEESPSRRDVNGVGDGMDGDSKDDIQKRPDDLPPAGIPTTNSENSFLFDWWGQFWDVFSAHRNKPIRQGSGAVTYLQHQRVWPAHSQNESRSANIVALQQMSQMRQADQQHMLNRVNPTMMGNQYRQMMQGMQPNGMMPNDLQKRAMQNNRNANPQQLAQMKSMQQQMMQTSMQREGSGMDMGQRPSSPNSGDNAPSPKRQRLDSSTANGQHMGPAGRGQGMQQMGNTSNTAAMAGQMLLQNGITPSDIGSQQFNQFQAHAANPNMQQKSIEVYAQNLAQQQRSAMINQNSGKAMNPAGVPQGSPMTQPNPDGPDMYFPQNRGMQAGPPGNSQGNHALQDYQMQLMLLEQQNKKRLLMARQEQDSLTHGPPGTAPMGQQGFAPAMSPQGSRAGPSPNPNEMKRGTPKMGQTGLPGSPMPDGSMPQNRSSPIGNFNPSSIPPGMAPQQYFAQLQQQSNMMRPPPAFNGPALTPEQMALMARPDNRMPNGAMWQQPPPQMMQPGPGQQPMPMGTPQQRNNPMPPPPAPPGGVQPGGTQPSSPTQQPAAPPTPSQVPKGNPKSKKETKETRKKPNKKNTLAGTGATPVASEAEPATPTPATPITPRHPQSFNNQGNAGAPPGNMQAPPPASGVPPPAVPSVMDPTAAAPFGTMDGPDNGMNMDFGPLDSDNVLENFDFESFLHTDNDMGGLQFENFPFGADGVEAGAGDV</sequence>
<dbReference type="OMA" id="NMAPHFF"/>
<gene>
    <name evidence="2" type="ORF">W97_08258</name>
</gene>
<keyword evidence="3" id="KW-1185">Reference proteome</keyword>
<accession>R7Z493</accession>
<feature type="compositionally biased region" description="Polar residues" evidence="1">
    <location>
        <begin position="247"/>
        <end position="256"/>
    </location>
</feature>
<proteinExistence type="predicted"/>
<dbReference type="EMBL" id="JH767604">
    <property type="protein sequence ID" value="EON69000.1"/>
    <property type="molecule type" value="Genomic_DNA"/>
</dbReference>
<feature type="compositionally biased region" description="Low complexity" evidence="1">
    <location>
        <begin position="644"/>
        <end position="654"/>
    </location>
</feature>
<dbReference type="RefSeq" id="XP_007784317.1">
    <property type="nucleotide sequence ID" value="XM_007786127.1"/>
</dbReference>
<dbReference type="AlphaFoldDB" id="R7Z493"/>
<feature type="compositionally biased region" description="Low complexity" evidence="1">
    <location>
        <begin position="508"/>
        <end position="517"/>
    </location>
</feature>
<dbReference type="eggNOG" id="ENOG502R28W">
    <property type="taxonomic scope" value="Eukaryota"/>
</dbReference>